<dbReference type="GO" id="GO:0043565">
    <property type="term" value="F:sequence-specific DNA binding"/>
    <property type="evidence" value="ECO:0007669"/>
    <property type="project" value="TreeGrafter"/>
</dbReference>
<feature type="domain" description="SAP" evidence="5">
    <location>
        <begin position="13"/>
        <end position="47"/>
    </location>
</feature>
<evidence type="ECO:0000313" key="7">
    <source>
        <dbReference type="Proteomes" id="UP001152320"/>
    </source>
</evidence>
<dbReference type="InterPro" id="IPR003034">
    <property type="entry name" value="SAP_dom"/>
</dbReference>
<organism evidence="6 7">
    <name type="scientific">Holothuria leucospilota</name>
    <name type="common">Black long sea cucumber</name>
    <name type="synonym">Mertensiothuria leucospilota</name>
    <dbReference type="NCBI Taxonomy" id="206669"/>
    <lineage>
        <taxon>Eukaryota</taxon>
        <taxon>Metazoa</taxon>
        <taxon>Echinodermata</taxon>
        <taxon>Eleutherozoa</taxon>
        <taxon>Echinozoa</taxon>
        <taxon>Holothuroidea</taxon>
        <taxon>Aspidochirotacea</taxon>
        <taxon>Aspidochirotida</taxon>
        <taxon>Holothuriidae</taxon>
        <taxon>Holothuria</taxon>
    </lineage>
</organism>
<feature type="compositionally biased region" description="Polar residues" evidence="4">
    <location>
        <begin position="116"/>
        <end position="125"/>
    </location>
</feature>
<dbReference type="Gene3D" id="1.10.720.30">
    <property type="entry name" value="SAP domain"/>
    <property type="match status" value="1"/>
</dbReference>
<proteinExistence type="predicted"/>
<dbReference type="OrthoDB" id="79455at2759"/>
<dbReference type="PANTHER" id="PTHR15683">
    <property type="entry name" value="SCAFFOLD ATTACHMENT FACTOR B-RELATED"/>
    <property type="match status" value="1"/>
</dbReference>
<keyword evidence="2" id="KW-0694">RNA-binding</keyword>
<dbReference type="InterPro" id="IPR036361">
    <property type="entry name" value="SAP_dom_sf"/>
</dbReference>
<comment type="caution">
    <text evidence="6">The sequence shown here is derived from an EMBL/GenBank/DDBJ whole genome shotgun (WGS) entry which is preliminary data.</text>
</comment>
<evidence type="ECO:0000313" key="6">
    <source>
        <dbReference type="EMBL" id="KAJ8036015.1"/>
    </source>
</evidence>
<dbReference type="SUPFAM" id="SSF68906">
    <property type="entry name" value="SAP domain"/>
    <property type="match status" value="1"/>
</dbReference>
<dbReference type="GO" id="GO:0005634">
    <property type="term" value="C:nucleus"/>
    <property type="evidence" value="ECO:0007669"/>
    <property type="project" value="UniProtKB-SubCell"/>
</dbReference>
<comment type="subcellular location">
    <subcellularLocation>
        <location evidence="1">Nucleus</location>
    </subcellularLocation>
</comment>
<feature type="compositionally biased region" description="Basic and acidic residues" evidence="4">
    <location>
        <begin position="70"/>
        <end position="79"/>
    </location>
</feature>
<dbReference type="GO" id="GO:0003723">
    <property type="term" value="F:RNA binding"/>
    <property type="evidence" value="ECO:0007669"/>
    <property type="project" value="UniProtKB-KW"/>
</dbReference>
<dbReference type="AlphaFoldDB" id="A0A9Q1H835"/>
<dbReference type="PANTHER" id="PTHR15683:SF8">
    <property type="entry name" value="SCAFFOLD ATTACHMENT FACTOR B, ISOFORM B"/>
    <property type="match status" value="1"/>
</dbReference>
<name>A0A9Q1H835_HOLLE</name>
<evidence type="ECO:0000256" key="1">
    <source>
        <dbReference type="ARBA" id="ARBA00004123"/>
    </source>
</evidence>
<evidence type="ECO:0000259" key="5">
    <source>
        <dbReference type="PROSITE" id="PS50800"/>
    </source>
</evidence>
<evidence type="ECO:0000256" key="4">
    <source>
        <dbReference type="SAM" id="MobiDB-lite"/>
    </source>
</evidence>
<dbReference type="Pfam" id="PF02037">
    <property type="entry name" value="SAP"/>
    <property type="match status" value="1"/>
</dbReference>
<gene>
    <name evidence="6" type="ORF">HOLleu_19867</name>
</gene>
<dbReference type="PROSITE" id="PS50800">
    <property type="entry name" value="SAP"/>
    <property type="match status" value="1"/>
</dbReference>
<sequence>MATTPDNSIRKKLGDLRVVDLKAELEKRSLGLTGVKAVLVDRLGKALEDEGFINADDIIIDNSCTPATVKKKEKESEKNGEEEDEIQQDGENSFVEKTEEDEEDSKEVIDQEGENAVNSQESIATEETSEDVEMKKEEEEKEDELGGVGLQKLLQEERGWEKNVVRVIERSWLWYQEGYDEDGSYFWRMVNRLVRRENTRGNLIKRHGTKIPP</sequence>
<dbReference type="SMART" id="SM00513">
    <property type="entry name" value="SAP"/>
    <property type="match status" value="1"/>
</dbReference>
<dbReference type="Proteomes" id="UP001152320">
    <property type="component" value="Chromosome 9"/>
</dbReference>
<accession>A0A9Q1H835</accession>
<dbReference type="GO" id="GO:0006357">
    <property type="term" value="P:regulation of transcription by RNA polymerase II"/>
    <property type="evidence" value="ECO:0007669"/>
    <property type="project" value="TreeGrafter"/>
</dbReference>
<feature type="region of interest" description="Disordered" evidence="4">
    <location>
        <begin position="67"/>
        <end position="145"/>
    </location>
</feature>
<keyword evidence="3" id="KW-0539">Nucleus</keyword>
<dbReference type="EMBL" id="JAIZAY010000009">
    <property type="protein sequence ID" value="KAJ8036015.1"/>
    <property type="molecule type" value="Genomic_DNA"/>
</dbReference>
<evidence type="ECO:0000256" key="3">
    <source>
        <dbReference type="ARBA" id="ARBA00023242"/>
    </source>
</evidence>
<dbReference type="GO" id="GO:0050684">
    <property type="term" value="P:regulation of mRNA processing"/>
    <property type="evidence" value="ECO:0007669"/>
    <property type="project" value="TreeGrafter"/>
</dbReference>
<evidence type="ECO:0000256" key="2">
    <source>
        <dbReference type="ARBA" id="ARBA00022884"/>
    </source>
</evidence>
<dbReference type="InterPro" id="IPR051738">
    <property type="entry name" value="SAF_Modulators"/>
</dbReference>
<protein>
    <submittedName>
        <fullName evidence="6">SAFB-like transcription modulator</fullName>
    </submittedName>
</protein>
<keyword evidence="7" id="KW-1185">Reference proteome</keyword>
<reference evidence="6" key="1">
    <citation type="submission" date="2021-10" db="EMBL/GenBank/DDBJ databases">
        <title>Tropical sea cucumber genome reveals ecological adaptation and Cuvierian tubules defense mechanism.</title>
        <authorList>
            <person name="Chen T."/>
        </authorList>
    </citation>
    <scope>NUCLEOTIDE SEQUENCE</scope>
    <source>
        <strain evidence="6">Nanhai2018</strain>
        <tissue evidence="6">Muscle</tissue>
    </source>
</reference>
<feature type="compositionally biased region" description="Acidic residues" evidence="4">
    <location>
        <begin position="98"/>
        <end position="113"/>
    </location>
</feature>